<evidence type="ECO:0000256" key="9">
    <source>
        <dbReference type="ARBA" id="ARBA00022989"/>
    </source>
</evidence>
<gene>
    <name evidence="14" type="ORF">A5634_00830</name>
</gene>
<dbReference type="InterPro" id="IPR054700">
    <property type="entry name" value="MddA"/>
</dbReference>
<keyword evidence="9 12" id="KW-1133">Transmembrane helix</keyword>
<feature type="transmembrane region" description="Helical" evidence="12">
    <location>
        <begin position="86"/>
        <end position="103"/>
    </location>
</feature>
<feature type="transmembrane region" description="Helical" evidence="12">
    <location>
        <begin position="45"/>
        <end position="65"/>
    </location>
</feature>
<evidence type="ECO:0000256" key="7">
    <source>
        <dbReference type="ARBA" id="ARBA00022691"/>
    </source>
</evidence>
<evidence type="ECO:0000313" key="15">
    <source>
        <dbReference type="Proteomes" id="UP000093928"/>
    </source>
</evidence>
<feature type="transmembrane region" description="Helical" evidence="12">
    <location>
        <begin position="123"/>
        <end position="148"/>
    </location>
</feature>
<comment type="catalytic activity">
    <reaction evidence="11">
        <text>methanethiol + S-adenosyl-L-methionine = dimethyl sulfide + S-adenosyl-L-homocysteine + H(+)</text>
        <dbReference type="Rhea" id="RHEA:50428"/>
        <dbReference type="ChEBI" id="CHEBI:15378"/>
        <dbReference type="ChEBI" id="CHEBI:16007"/>
        <dbReference type="ChEBI" id="CHEBI:17437"/>
        <dbReference type="ChEBI" id="CHEBI:57856"/>
        <dbReference type="ChEBI" id="CHEBI:59789"/>
        <dbReference type="EC" id="2.1.1.334"/>
    </reaction>
</comment>
<evidence type="ECO:0000256" key="11">
    <source>
        <dbReference type="ARBA" id="ARBA00048134"/>
    </source>
</evidence>
<evidence type="ECO:0000256" key="5">
    <source>
        <dbReference type="ARBA" id="ARBA00022603"/>
    </source>
</evidence>
<keyword evidence="7" id="KW-0949">S-adenosyl-L-methionine</keyword>
<dbReference type="Pfam" id="PF07298">
    <property type="entry name" value="NnrU"/>
    <property type="match status" value="1"/>
</dbReference>
<dbReference type="InterPro" id="IPR033580">
    <property type="entry name" value="Nurim-like"/>
</dbReference>
<comment type="function">
    <text evidence="1">Catalyzes the methylation of methanethiol (MeSH) to yield dimethylsulphide (DMS).</text>
</comment>
<dbReference type="Proteomes" id="UP000093928">
    <property type="component" value="Unassembled WGS sequence"/>
</dbReference>
<dbReference type="InterPro" id="IPR009915">
    <property type="entry name" value="NnrU_dom"/>
</dbReference>
<keyword evidence="5" id="KW-0489">Methyltransferase</keyword>
<dbReference type="NCBIfam" id="NF045656">
    <property type="entry name" value="MeththiolMtaseMddA"/>
    <property type="match status" value="1"/>
</dbReference>
<evidence type="ECO:0000256" key="1">
    <source>
        <dbReference type="ARBA" id="ARBA00002096"/>
    </source>
</evidence>
<dbReference type="GO" id="GO:0016020">
    <property type="term" value="C:membrane"/>
    <property type="evidence" value="ECO:0007669"/>
    <property type="project" value="UniProtKB-SubCell"/>
</dbReference>
<reference evidence="14 15" key="1">
    <citation type="submission" date="2016-06" db="EMBL/GenBank/DDBJ databases">
        <authorList>
            <person name="Kjaerup R.B."/>
            <person name="Dalgaard T.S."/>
            <person name="Juul-Madsen H.R."/>
        </authorList>
    </citation>
    <scope>NUCLEOTIDE SEQUENCE [LARGE SCALE GENOMIC DNA]</scope>
    <source>
        <strain evidence="14 15">1165133.8</strain>
    </source>
</reference>
<dbReference type="PANTHER" id="PTHR31040">
    <property type="entry name" value="NURIM"/>
    <property type="match status" value="1"/>
</dbReference>
<comment type="subcellular location">
    <subcellularLocation>
        <location evidence="2">Membrane</location>
        <topology evidence="2">Multi-pass membrane protein</topology>
    </subcellularLocation>
</comment>
<dbReference type="EC" id="2.1.1.334" evidence="4"/>
<keyword evidence="8 12" id="KW-0812">Transmembrane</keyword>
<evidence type="ECO:0000256" key="8">
    <source>
        <dbReference type="ARBA" id="ARBA00022692"/>
    </source>
</evidence>
<dbReference type="OrthoDB" id="9789029at2"/>
<feature type="domain" description="NnrU" evidence="13">
    <location>
        <begin position="53"/>
        <end position="193"/>
    </location>
</feature>
<name>A0A1A3PCJ6_MYCAS</name>
<evidence type="ECO:0000256" key="10">
    <source>
        <dbReference type="ARBA" id="ARBA00023136"/>
    </source>
</evidence>
<feature type="transmembrane region" description="Helical" evidence="12">
    <location>
        <begin position="12"/>
        <end position="33"/>
    </location>
</feature>
<evidence type="ECO:0000256" key="3">
    <source>
        <dbReference type="ARBA" id="ARBA00010631"/>
    </source>
</evidence>
<dbReference type="AlphaFoldDB" id="A0A1A3PCJ6"/>
<dbReference type="GO" id="GO:0032259">
    <property type="term" value="P:methylation"/>
    <property type="evidence" value="ECO:0007669"/>
    <property type="project" value="UniProtKB-KW"/>
</dbReference>
<evidence type="ECO:0000256" key="4">
    <source>
        <dbReference type="ARBA" id="ARBA00012149"/>
    </source>
</evidence>
<proteinExistence type="inferred from homology"/>
<keyword evidence="6" id="KW-0808">Transferase</keyword>
<evidence type="ECO:0000313" key="14">
    <source>
        <dbReference type="EMBL" id="OBK31019.1"/>
    </source>
</evidence>
<evidence type="ECO:0000259" key="13">
    <source>
        <dbReference type="Pfam" id="PF07298"/>
    </source>
</evidence>
<comment type="caution">
    <text evidence="14">The sequence shown here is derived from an EMBL/GenBank/DDBJ whole genome shotgun (WGS) entry which is preliminary data.</text>
</comment>
<keyword evidence="10 12" id="KW-0472">Membrane</keyword>
<protein>
    <recommendedName>
        <fullName evidence="4">methanethiol S-methyltransferase</fullName>
        <ecNumber evidence="4">2.1.1.334</ecNumber>
    </recommendedName>
</protein>
<dbReference type="PANTHER" id="PTHR31040:SF1">
    <property type="entry name" value="NURIM"/>
    <property type="match status" value="1"/>
</dbReference>
<evidence type="ECO:0000256" key="12">
    <source>
        <dbReference type="SAM" id="Phobius"/>
    </source>
</evidence>
<dbReference type="RefSeq" id="WP_065142425.1">
    <property type="nucleotide sequence ID" value="NZ_LZLS01000013.1"/>
</dbReference>
<comment type="similarity">
    <text evidence="3">Belongs to the nurim family.</text>
</comment>
<dbReference type="EMBL" id="LZLS01000013">
    <property type="protein sequence ID" value="OBK31019.1"/>
    <property type="molecule type" value="Genomic_DNA"/>
</dbReference>
<evidence type="ECO:0000256" key="2">
    <source>
        <dbReference type="ARBA" id="ARBA00004141"/>
    </source>
</evidence>
<evidence type="ECO:0000256" key="6">
    <source>
        <dbReference type="ARBA" id="ARBA00022679"/>
    </source>
</evidence>
<dbReference type="Gene3D" id="1.20.120.1630">
    <property type="match status" value="1"/>
</dbReference>
<sequence>MKRLLTVSYGAAAYLVGFAAFVYAIGFLGVFVVPRRIDHGVEAPLAQALVVNVLLLSAFAVQHSVMARPSFKRWWTRMVPSSVERSTYVLATGLVLALLFWQWRTMPTVIWEVSWPAGRIVLYVLFWLGWVVVLASTFMINHFDLFGLRQVYLAWRGRPYTDLEFSSPLPYRLVRHPLMLGFLIVFWATPRMTAGHLLFAVVWTGYILLAVRWEEHDLTEALGDQYLDYRRRVPMLLPWPRPAANVPEAQPSRIPN</sequence>
<organism evidence="14 15">
    <name type="scientific">Mycobacterium asiaticum</name>
    <dbReference type="NCBI Taxonomy" id="1790"/>
    <lineage>
        <taxon>Bacteria</taxon>
        <taxon>Bacillati</taxon>
        <taxon>Actinomycetota</taxon>
        <taxon>Actinomycetes</taxon>
        <taxon>Mycobacteriales</taxon>
        <taxon>Mycobacteriaceae</taxon>
        <taxon>Mycobacterium</taxon>
    </lineage>
</organism>
<accession>A0A1A3PCJ6</accession>
<dbReference type="GO" id="GO:0008168">
    <property type="term" value="F:methyltransferase activity"/>
    <property type="evidence" value="ECO:0007669"/>
    <property type="project" value="UniProtKB-KW"/>
</dbReference>